<reference evidence="3" key="1">
    <citation type="journal article" date="2006" name="PLoS Biol.">
        <title>Macronuclear genome sequence of the ciliate Tetrahymena thermophila, a model eukaryote.</title>
        <authorList>
            <person name="Eisen J.A."/>
            <person name="Coyne R.S."/>
            <person name="Wu M."/>
            <person name="Wu D."/>
            <person name="Thiagarajan M."/>
            <person name="Wortman J.R."/>
            <person name="Badger J.H."/>
            <person name="Ren Q."/>
            <person name="Amedeo P."/>
            <person name="Jones K.M."/>
            <person name="Tallon L.J."/>
            <person name="Delcher A.L."/>
            <person name="Salzberg S.L."/>
            <person name="Silva J.C."/>
            <person name="Haas B.J."/>
            <person name="Majoros W.H."/>
            <person name="Farzad M."/>
            <person name="Carlton J.M."/>
            <person name="Smith R.K. Jr."/>
            <person name="Garg J."/>
            <person name="Pearlman R.E."/>
            <person name="Karrer K.M."/>
            <person name="Sun L."/>
            <person name="Manning G."/>
            <person name="Elde N.C."/>
            <person name="Turkewitz A.P."/>
            <person name="Asai D.J."/>
            <person name="Wilkes D.E."/>
            <person name="Wang Y."/>
            <person name="Cai H."/>
            <person name="Collins K."/>
            <person name="Stewart B.A."/>
            <person name="Lee S.R."/>
            <person name="Wilamowska K."/>
            <person name="Weinberg Z."/>
            <person name="Ruzzo W.L."/>
            <person name="Wloga D."/>
            <person name="Gaertig J."/>
            <person name="Frankel J."/>
            <person name="Tsao C.-C."/>
            <person name="Gorovsky M.A."/>
            <person name="Keeling P.J."/>
            <person name="Waller R.F."/>
            <person name="Patron N.J."/>
            <person name="Cherry J.M."/>
            <person name="Stover N.A."/>
            <person name="Krieger C.J."/>
            <person name="del Toro C."/>
            <person name="Ryder H.F."/>
            <person name="Williamson S.C."/>
            <person name="Barbeau R.A."/>
            <person name="Hamilton E.P."/>
            <person name="Orias E."/>
        </authorList>
    </citation>
    <scope>NUCLEOTIDE SEQUENCE [LARGE SCALE GENOMIC DNA]</scope>
    <source>
        <strain evidence="3">SB210</strain>
    </source>
</reference>
<feature type="coiled-coil region" evidence="1">
    <location>
        <begin position="48"/>
        <end position="82"/>
    </location>
</feature>
<dbReference type="HOGENOM" id="CLU_633861_0_0_1"/>
<evidence type="ECO:0000256" key="1">
    <source>
        <dbReference type="SAM" id="Coils"/>
    </source>
</evidence>
<organism evidence="2 3">
    <name type="scientific">Tetrahymena thermophila (strain SB210)</name>
    <dbReference type="NCBI Taxonomy" id="312017"/>
    <lineage>
        <taxon>Eukaryota</taxon>
        <taxon>Sar</taxon>
        <taxon>Alveolata</taxon>
        <taxon>Ciliophora</taxon>
        <taxon>Intramacronucleata</taxon>
        <taxon>Oligohymenophorea</taxon>
        <taxon>Hymenostomatida</taxon>
        <taxon>Tetrahymenina</taxon>
        <taxon>Tetrahymenidae</taxon>
        <taxon>Tetrahymena</taxon>
    </lineage>
</organism>
<protein>
    <submittedName>
        <fullName evidence="2">Uncharacterized protein</fullName>
    </submittedName>
</protein>
<dbReference type="KEGG" id="tet:TTHERM_00814090"/>
<dbReference type="GeneID" id="7832995"/>
<dbReference type="RefSeq" id="XP_001008638.4">
    <property type="nucleotide sequence ID" value="XM_001008638.4"/>
</dbReference>
<gene>
    <name evidence="2" type="ORF">TTHERM_00814090</name>
</gene>
<keyword evidence="1" id="KW-0175">Coiled coil</keyword>
<dbReference type="EMBL" id="GG662841">
    <property type="protein sequence ID" value="EAR88393.4"/>
    <property type="molecule type" value="Genomic_DNA"/>
</dbReference>
<dbReference type="AlphaFoldDB" id="Q22SS1"/>
<feature type="non-terminal residue" evidence="2">
    <location>
        <position position="1"/>
    </location>
</feature>
<sequence>KSKNVIIVKKCLSKVIPSKLKKLINFDKVSLTAYMKWKIVYQKIKKGQINLQKTKKKQKKQLNQAENNLQKITIQKVNSKNLFSYDFNTQQVLLAGFAKQQKNVN</sequence>
<dbReference type="Proteomes" id="UP000009168">
    <property type="component" value="Unassembled WGS sequence"/>
</dbReference>
<evidence type="ECO:0000313" key="2">
    <source>
        <dbReference type="EMBL" id="EAR88393.4"/>
    </source>
</evidence>
<name>Q22SS1_TETTS</name>
<proteinExistence type="predicted"/>
<keyword evidence="3" id="KW-1185">Reference proteome</keyword>
<evidence type="ECO:0000313" key="3">
    <source>
        <dbReference type="Proteomes" id="UP000009168"/>
    </source>
</evidence>
<accession>Q22SS1</accession>
<dbReference type="InParanoid" id="Q22SS1"/>